<keyword evidence="3" id="KW-1185">Reference proteome</keyword>
<keyword evidence="1" id="KW-0732">Signal</keyword>
<protein>
    <recommendedName>
        <fullName evidence="4">Phosphate-selective porin O and P</fullName>
    </recommendedName>
</protein>
<proteinExistence type="predicted"/>
<sequence>MIVSTSYQWSNVGARLLGVIGILSLLATAKNADAQDIGDTLQVHGFLSQALVITDDNNFFGPSSEGGGSTQFTEVGVNFSVRPHEDILVAAQVLSRRAGGNGSEGQPKLDHGVVDYQALSGQERSAGIQIGRFKNPFGFYNQTRDVSFTRPSILLPQSIYFDRTRSLGLAADGISFYEEERLSKGVVRLQAGIGVPQTDNDLERQAFPKSNRTSIDGNTSFIGQILYEHNGGGFLAALSIADVSGDVRAYSDRGKLFFQPTVLSIQLNREKWSITSEYAIRKIESRNFDNEIINSKVIGESWYLQYTRRFNSNWNGFLRYDTMVANRNDPSGRDYEEAGSGPGHSQYARDWTMGAQWKPHPQLLLSAEYHHVDGTGWLSVQENPNPVDTDRYWNMFLMQLSLRF</sequence>
<gene>
    <name evidence="2" type="ORF">SAMN05216571_10662</name>
</gene>
<dbReference type="Proteomes" id="UP000198641">
    <property type="component" value="Unassembled WGS sequence"/>
</dbReference>
<dbReference type="SUPFAM" id="SSF56935">
    <property type="entry name" value="Porins"/>
    <property type="match status" value="1"/>
</dbReference>
<feature type="signal peptide" evidence="1">
    <location>
        <begin position="1"/>
        <end position="34"/>
    </location>
</feature>
<name>A0A1G7SAZ4_9GAMM</name>
<evidence type="ECO:0000313" key="3">
    <source>
        <dbReference type="Proteomes" id="UP000198641"/>
    </source>
</evidence>
<feature type="chain" id="PRO_5011489402" description="Phosphate-selective porin O and P" evidence="1">
    <location>
        <begin position="35"/>
        <end position="404"/>
    </location>
</feature>
<organism evidence="2 3">
    <name type="scientific">Onishia taeanensis</name>
    <dbReference type="NCBI Taxonomy" id="284577"/>
    <lineage>
        <taxon>Bacteria</taxon>
        <taxon>Pseudomonadati</taxon>
        <taxon>Pseudomonadota</taxon>
        <taxon>Gammaproteobacteria</taxon>
        <taxon>Oceanospirillales</taxon>
        <taxon>Halomonadaceae</taxon>
        <taxon>Onishia</taxon>
    </lineage>
</organism>
<reference evidence="2 3" key="1">
    <citation type="submission" date="2016-10" db="EMBL/GenBank/DDBJ databases">
        <authorList>
            <person name="de Groot N.N."/>
        </authorList>
    </citation>
    <scope>NUCLEOTIDE SEQUENCE [LARGE SCALE GENOMIC DNA]</scope>
    <source>
        <strain evidence="2 3">BH539</strain>
    </source>
</reference>
<dbReference type="AlphaFoldDB" id="A0A1G7SAZ4"/>
<dbReference type="EMBL" id="FNCI01000006">
    <property type="protein sequence ID" value="SDG20216.1"/>
    <property type="molecule type" value="Genomic_DNA"/>
</dbReference>
<dbReference type="Gene3D" id="2.40.160.10">
    <property type="entry name" value="Porin"/>
    <property type="match status" value="1"/>
</dbReference>
<dbReference type="STRING" id="284577.SAMN05216571_10662"/>
<evidence type="ECO:0000313" key="2">
    <source>
        <dbReference type="EMBL" id="SDG20216.1"/>
    </source>
</evidence>
<dbReference type="RefSeq" id="WP_245696405.1">
    <property type="nucleotide sequence ID" value="NZ_FNCI01000006.1"/>
</dbReference>
<evidence type="ECO:0000256" key="1">
    <source>
        <dbReference type="SAM" id="SignalP"/>
    </source>
</evidence>
<dbReference type="InterPro" id="IPR023614">
    <property type="entry name" value="Porin_dom_sf"/>
</dbReference>
<evidence type="ECO:0008006" key="4">
    <source>
        <dbReference type="Google" id="ProtNLM"/>
    </source>
</evidence>
<accession>A0A1G7SAZ4</accession>